<dbReference type="Proteomes" id="UP000615755">
    <property type="component" value="Unassembled WGS sequence"/>
</dbReference>
<gene>
    <name evidence="2" type="ORF">PAUR_a4072</name>
</gene>
<protein>
    <recommendedName>
        <fullName evidence="1">Fe2OG dioxygenase domain-containing protein</fullName>
    </recommendedName>
</protein>
<comment type="caution">
    <text evidence="2">The sequence shown here is derived from an EMBL/GenBank/DDBJ whole genome shotgun (WGS) entry which is preliminary data.</text>
</comment>
<reference evidence="2 3" key="1">
    <citation type="submission" date="2015-03" db="EMBL/GenBank/DDBJ databases">
        <title>Genome sequence of Pseudoalteromonas aurantia.</title>
        <authorList>
            <person name="Xie B.-B."/>
            <person name="Rong J.-C."/>
            <person name="Qin Q.-L."/>
            <person name="Zhang Y.-Z."/>
        </authorList>
    </citation>
    <scope>NUCLEOTIDE SEQUENCE [LARGE SCALE GENOMIC DNA]</scope>
    <source>
        <strain evidence="2 3">208</strain>
    </source>
</reference>
<dbReference type="InterPro" id="IPR005123">
    <property type="entry name" value="Oxoglu/Fe-dep_dioxygenase_dom"/>
</dbReference>
<dbReference type="PANTHER" id="PTHR31573">
    <property type="entry name" value="ALPHA-KETOGLUTARATE-DEPENDENT DIOXYGENASE ALKB HOMOLOG 2"/>
    <property type="match status" value="1"/>
</dbReference>
<dbReference type="Pfam" id="PF13532">
    <property type="entry name" value="2OG-FeII_Oxy_2"/>
    <property type="match status" value="1"/>
</dbReference>
<accession>A0ABR9EEZ7</accession>
<evidence type="ECO:0000259" key="1">
    <source>
        <dbReference type="PROSITE" id="PS51471"/>
    </source>
</evidence>
<proteinExistence type="predicted"/>
<dbReference type="InterPro" id="IPR032852">
    <property type="entry name" value="ALKBH2"/>
</dbReference>
<organism evidence="2 3">
    <name type="scientific">Pseudoalteromonas aurantia 208</name>
    <dbReference type="NCBI Taxonomy" id="1314867"/>
    <lineage>
        <taxon>Bacteria</taxon>
        <taxon>Pseudomonadati</taxon>
        <taxon>Pseudomonadota</taxon>
        <taxon>Gammaproteobacteria</taxon>
        <taxon>Alteromonadales</taxon>
        <taxon>Pseudoalteromonadaceae</taxon>
        <taxon>Pseudoalteromonas</taxon>
    </lineage>
</organism>
<sequence>MTLQNPEQLLPNGFDYIEQVMSHSKAMSLYTYLTEILNWQQPEVNIFGKHHKIPRLQCFIADKQVNYSYSNHPLVVESWPEPLKAMRRRLQVHYGYSFNALLVNWYRNGHDSMGWHSDDEKELGCQPFIVSISLGASRKFTIRNSHSKQTQNLMLDNGSCLLMHGQSQSHYQHALPKQMKVNSGRINLTFRTVGQ</sequence>
<evidence type="ECO:0000313" key="2">
    <source>
        <dbReference type="EMBL" id="MBE0369546.1"/>
    </source>
</evidence>
<evidence type="ECO:0000313" key="3">
    <source>
        <dbReference type="Proteomes" id="UP000615755"/>
    </source>
</evidence>
<keyword evidence="3" id="KW-1185">Reference proteome</keyword>
<dbReference type="SUPFAM" id="SSF51197">
    <property type="entry name" value="Clavaminate synthase-like"/>
    <property type="match status" value="1"/>
</dbReference>
<feature type="domain" description="Fe2OG dioxygenase" evidence="1">
    <location>
        <begin position="97"/>
        <end position="194"/>
    </location>
</feature>
<dbReference type="InterPro" id="IPR037151">
    <property type="entry name" value="AlkB-like_sf"/>
</dbReference>
<dbReference type="RefSeq" id="WP_192508769.1">
    <property type="nucleotide sequence ID" value="NZ_AQGV01000013.1"/>
</dbReference>
<dbReference type="Gene3D" id="2.60.120.590">
    <property type="entry name" value="Alpha-ketoglutarate-dependent dioxygenase AlkB-like"/>
    <property type="match status" value="1"/>
</dbReference>
<dbReference type="EMBL" id="AQGV01000013">
    <property type="protein sequence ID" value="MBE0369546.1"/>
    <property type="molecule type" value="Genomic_DNA"/>
</dbReference>
<dbReference type="InterPro" id="IPR027450">
    <property type="entry name" value="AlkB-like"/>
</dbReference>
<dbReference type="PANTHER" id="PTHR31573:SF1">
    <property type="entry name" value="DNA OXIDATIVE DEMETHYLASE ALKBH2"/>
    <property type="match status" value="1"/>
</dbReference>
<dbReference type="PROSITE" id="PS51471">
    <property type="entry name" value="FE2OG_OXY"/>
    <property type="match status" value="1"/>
</dbReference>
<name>A0ABR9EEZ7_9GAMM</name>